<reference evidence="3" key="1">
    <citation type="submission" date="2020-11" db="EMBL/GenBank/DDBJ databases">
        <title>Nocardioides cynanchi sp. nov., isolated from soil of rhizosphere of Cynanchum wilfordii.</title>
        <authorList>
            <person name="Lee J.-S."/>
            <person name="Suh M.K."/>
            <person name="Kim J.-S."/>
        </authorList>
    </citation>
    <scope>NUCLEOTIDE SEQUENCE</scope>
    <source>
        <strain evidence="3">KCTC 19276</strain>
    </source>
</reference>
<keyword evidence="1" id="KW-0808">Transferase</keyword>
<dbReference type="RefSeq" id="WP_194694698.1">
    <property type="nucleotide sequence ID" value="NZ_JADKPO010000002.1"/>
</dbReference>
<dbReference type="InterPro" id="IPR003594">
    <property type="entry name" value="HATPase_dom"/>
</dbReference>
<dbReference type="GO" id="GO:0005524">
    <property type="term" value="F:ATP binding"/>
    <property type="evidence" value="ECO:0007669"/>
    <property type="project" value="UniProtKB-KW"/>
</dbReference>
<protein>
    <submittedName>
        <fullName evidence="3">ATP-binding protein</fullName>
    </submittedName>
</protein>
<evidence type="ECO:0000313" key="3">
    <source>
        <dbReference type="EMBL" id="MBF4766538.1"/>
    </source>
</evidence>
<dbReference type="PANTHER" id="PTHR35526">
    <property type="entry name" value="ANTI-SIGMA-F FACTOR RSBW-RELATED"/>
    <property type="match status" value="1"/>
</dbReference>
<dbReference type="AlphaFoldDB" id="A0A930VKK1"/>
<dbReference type="SUPFAM" id="SSF55874">
    <property type="entry name" value="ATPase domain of HSP90 chaperone/DNA topoisomerase II/histidine kinase"/>
    <property type="match status" value="1"/>
</dbReference>
<keyword evidence="1" id="KW-0723">Serine/threonine-protein kinase</keyword>
<keyword evidence="4" id="KW-1185">Reference proteome</keyword>
<evidence type="ECO:0000259" key="2">
    <source>
        <dbReference type="Pfam" id="PF13581"/>
    </source>
</evidence>
<keyword evidence="1" id="KW-0418">Kinase</keyword>
<evidence type="ECO:0000313" key="4">
    <source>
        <dbReference type="Proteomes" id="UP000660668"/>
    </source>
</evidence>
<comment type="caution">
    <text evidence="3">The sequence shown here is derived from an EMBL/GenBank/DDBJ whole genome shotgun (WGS) entry which is preliminary data.</text>
</comment>
<proteinExistence type="predicted"/>
<dbReference type="Pfam" id="PF13581">
    <property type="entry name" value="HATPase_c_2"/>
    <property type="match status" value="1"/>
</dbReference>
<sequence>MSAVADVTGSSLQVTASLDVLAEVRAFVRSTAAGLGADTDTVSALVQCVDEWVTNVVVHGYRGPGPVEVSFGREGADIVVDIRDAAPAFDPATARPFDPDVPLERRPFGGMGIALINDLCTVFEHRSLSGGASQAGNVVTMRRPAHTAANDGGQL</sequence>
<dbReference type="InterPro" id="IPR050267">
    <property type="entry name" value="Anti-sigma-factor_SerPK"/>
</dbReference>
<dbReference type="EMBL" id="JADKPO010000002">
    <property type="protein sequence ID" value="MBF4766538.1"/>
    <property type="molecule type" value="Genomic_DNA"/>
</dbReference>
<dbReference type="InterPro" id="IPR036890">
    <property type="entry name" value="HATPase_C_sf"/>
</dbReference>
<accession>A0A930VKK1</accession>
<dbReference type="Gene3D" id="3.30.565.10">
    <property type="entry name" value="Histidine kinase-like ATPase, C-terminal domain"/>
    <property type="match status" value="1"/>
</dbReference>
<organism evidence="3 4">
    <name type="scientific">Nocardioides agariphilus</name>
    <dbReference type="NCBI Taxonomy" id="433664"/>
    <lineage>
        <taxon>Bacteria</taxon>
        <taxon>Bacillati</taxon>
        <taxon>Actinomycetota</taxon>
        <taxon>Actinomycetes</taxon>
        <taxon>Propionibacteriales</taxon>
        <taxon>Nocardioidaceae</taxon>
        <taxon>Nocardioides</taxon>
    </lineage>
</organism>
<dbReference type="GO" id="GO:0004674">
    <property type="term" value="F:protein serine/threonine kinase activity"/>
    <property type="evidence" value="ECO:0007669"/>
    <property type="project" value="UniProtKB-KW"/>
</dbReference>
<keyword evidence="3" id="KW-0067">ATP-binding</keyword>
<gene>
    <name evidence="3" type="ORF">ISU10_02005</name>
</gene>
<evidence type="ECO:0000256" key="1">
    <source>
        <dbReference type="ARBA" id="ARBA00022527"/>
    </source>
</evidence>
<dbReference type="CDD" id="cd16936">
    <property type="entry name" value="HATPase_RsbW-like"/>
    <property type="match status" value="1"/>
</dbReference>
<keyword evidence="3" id="KW-0547">Nucleotide-binding</keyword>
<name>A0A930VKK1_9ACTN</name>
<feature type="domain" description="Histidine kinase/HSP90-like ATPase" evidence="2">
    <location>
        <begin position="15"/>
        <end position="142"/>
    </location>
</feature>
<dbReference type="PANTHER" id="PTHR35526:SF6">
    <property type="entry name" value="SLR1861 PROTEIN"/>
    <property type="match status" value="1"/>
</dbReference>
<dbReference type="Proteomes" id="UP000660668">
    <property type="component" value="Unassembled WGS sequence"/>
</dbReference>